<keyword evidence="6" id="KW-1185">Reference proteome</keyword>
<feature type="domain" description="Transposase IS204/IS1001/IS1096/IS1165 DDE" evidence="1">
    <location>
        <begin position="157"/>
        <end position="394"/>
    </location>
</feature>
<gene>
    <name evidence="4" type="ORF">E9229_001876</name>
    <name evidence="5" type="ORF">E9229_003375</name>
</gene>
<dbReference type="EMBL" id="JACHVS010000001">
    <property type="protein sequence ID" value="MBB2995685.1"/>
    <property type="molecule type" value="Genomic_DNA"/>
</dbReference>
<name>A0A839QM52_9MICC</name>
<feature type="domain" description="Transposase IS204/IS1001/IS1096/IS1165 helix-turn-helix" evidence="2">
    <location>
        <begin position="92"/>
        <end position="142"/>
    </location>
</feature>
<reference evidence="4 6" key="1">
    <citation type="submission" date="2020-08" db="EMBL/GenBank/DDBJ databases">
        <title>Sequencing the genomes of 1000 actinobacteria strains.</title>
        <authorList>
            <person name="Klenk H.-P."/>
        </authorList>
    </citation>
    <scope>NUCLEOTIDE SEQUENCE [LARGE SCALE GENOMIC DNA]</scope>
    <source>
        <strain evidence="4 6">DSM 22826</strain>
    </source>
</reference>
<dbReference type="Pfam" id="PF13542">
    <property type="entry name" value="HTH_Tnp_ISL3"/>
    <property type="match status" value="1"/>
</dbReference>
<organism evidence="4 6">
    <name type="scientific">Paeniglutamicibacter cryotolerans</name>
    <dbReference type="NCBI Taxonomy" id="670079"/>
    <lineage>
        <taxon>Bacteria</taxon>
        <taxon>Bacillati</taxon>
        <taxon>Actinomycetota</taxon>
        <taxon>Actinomycetes</taxon>
        <taxon>Micrococcales</taxon>
        <taxon>Micrococcaceae</taxon>
        <taxon>Paeniglutamicibacter</taxon>
    </lineage>
</organism>
<proteinExistence type="predicted"/>
<accession>A0A839QM52</accession>
<dbReference type="Pfam" id="PF01610">
    <property type="entry name" value="DDE_Tnp_ISL3"/>
    <property type="match status" value="1"/>
</dbReference>
<dbReference type="InterPro" id="IPR002560">
    <property type="entry name" value="Transposase_DDE"/>
</dbReference>
<evidence type="ECO:0000313" key="4">
    <source>
        <dbReference type="EMBL" id="MBB2995685.1"/>
    </source>
</evidence>
<dbReference type="AlphaFoldDB" id="A0A839QM52"/>
<evidence type="ECO:0000259" key="1">
    <source>
        <dbReference type="Pfam" id="PF01610"/>
    </source>
</evidence>
<dbReference type="InterPro" id="IPR032877">
    <property type="entry name" value="Transposase_HTH"/>
</dbReference>
<evidence type="ECO:0000313" key="5">
    <source>
        <dbReference type="EMBL" id="MBB2997128.1"/>
    </source>
</evidence>
<sequence length="414" mass="45665">MRASTLLNRVFTFTGATVTAVDYPGHGPVTATVKLTARTKLSCPHCPFSTTASYDTRWNASSWRHLDTAGTPMILKMLRRRLRCPAHGVVVQAVPFARHGSRFTRDFEDLVAWLVTRMDKSSVSAFTRIAWRTVGAICERVVADQLDASRFGNLVNLGVDEISWRKHHNYLTLVSDHETSTILWGSAGKNAATLDQFFSEIGPENTANIQAVSMDMGAAFIKSVKANAPNAAICIDPFHVVQLGTKALETVRRAHWQRARSLPDQAFAKKYQGNRYALLKNPGTLTPTQQETLEQLREDGGTLWEGYLLKESLREVFAGDLEPEVVMAMIQSWCDAATTSGLGPFMKAGATLRGHIDGVHAAVTRGLSNGKHEGLNNKIRTMTRRSYGFHSPEAALALIMLACGPVEVRLPYQR</sequence>
<evidence type="ECO:0000313" key="6">
    <source>
        <dbReference type="Proteomes" id="UP000523000"/>
    </source>
</evidence>
<dbReference type="InterPro" id="IPR047951">
    <property type="entry name" value="Transpos_ISL3"/>
</dbReference>
<feature type="domain" description="Transposase IS204/IS1001/IS1096/IS1165 zinc-finger" evidence="3">
    <location>
        <begin position="42"/>
        <end position="87"/>
    </location>
</feature>
<protein>
    <submittedName>
        <fullName evidence="4">Transposase</fullName>
    </submittedName>
</protein>
<comment type="caution">
    <text evidence="4">The sequence shown here is derived from an EMBL/GenBank/DDBJ whole genome shotgun (WGS) entry which is preliminary data.</text>
</comment>
<dbReference type="InterPro" id="IPR029261">
    <property type="entry name" value="Transposase_Znf"/>
</dbReference>
<dbReference type="RefSeq" id="WP_183510896.1">
    <property type="nucleotide sequence ID" value="NZ_JACHVS010000001.1"/>
</dbReference>
<dbReference type="Pfam" id="PF14690">
    <property type="entry name" value="Zn_ribbon_ISL3"/>
    <property type="match status" value="1"/>
</dbReference>
<evidence type="ECO:0000259" key="3">
    <source>
        <dbReference type="Pfam" id="PF14690"/>
    </source>
</evidence>
<dbReference type="NCBIfam" id="NF033550">
    <property type="entry name" value="transpos_ISL3"/>
    <property type="match status" value="1"/>
</dbReference>
<dbReference type="EMBL" id="JACHVS010000002">
    <property type="protein sequence ID" value="MBB2997128.1"/>
    <property type="molecule type" value="Genomic_DNA"/>
</dbReference>
<evidence type="ECO:0000259" key="2">
    <source>
        <dbReference type="Pfam" id="PF13542"/>
    </source>
</evidence>
<dbReference type="PANTHER" id="PTHR33498:SF1">
    <property type="entry name" value="TRANSPOSASE FOR INSERTION SEQUENCE ELEMENT IS1557"/>
    <property type="match status" value="1"/>
</dbReference>
<dbReference type="Proteomes" id="UP000523000">
    <property type="component" value="Unassembled WGS sequence"/>
</dbReference>
<dbReference type="PANTHER" id="PTHR33498">
    <property type="entry name" value="TRANSPOSASE FOR INSERTION SEQUENCE ELEMENT IS1557"/>
    <property type="match status" value="1"/>
</dbReference>